<organism evidence="1 2">
    <name type="scientific">Campylobacter ureolyticus</name>
    <dbReference type="NCBI Taxonomy" id="827"/>
    <lineage>
        <taxon>Bacteria</taxon>
        <taxon>Pseudomonadati</taxon>
        <taxon>Campylobacterota</taxon>
        <taxon>Epsilonproteobacteria</taxon>
        <taxon>Campylobacterales</taxon>
        <taxon>Campylobacteraceae</taxon>
        <taxon>Campylobacter</taxon>
    </lineage>
</organism>
<reference evidence="1" key="1">
    <citation type="submission" date="2022-12" db="EMBL/GenBank/DDBJ databases">
        <title>Species Delineation and Comparative Genomics within the Campylobacter ureolyticus Complex.</title>
        <authorList>
            <person name="Maki J."/>
            <person name="Howard M."/>
            <person name="Connelly S."/>
            <person name="Hardy D.J."/>
            <person name="Cameron A."/>
        </authorList>
    </citation>
    <scope>NUCLEOTIDE SEQUENCE</scope>
    <source>
        <strain evidence="1">URMC_786</strain>
    </source>
</reference>
<accession>A0A9Q4PTB4</accession>
<dbReference type="RefSeq" id="WP_269479640.1">
    <property type="nucleotide sequence ID" value="NZ_JAPXGP010000001.1"/>
</dbReference>
<dbReference type="AlphaFoldDB" id="A0A9Q4PTB4"/>
<dbReference type="EMBL" id="JAPXGP010000001">
    <property type="protein sequence ID" value="MCZ6161183.1"/>
    <property type="molecule type" value="Genomic_DNA"/>
</dbReference>
<proteinExistence type="predicted"/>
<sequence>MESFRIMVTKTTEILLFLQEISSGREINLNSYALSRGLSGRTLRRYVSDIRAVFGEEFIEKLGSGNYVCKNKEFYKAFIIPYQKADDTEKLIELLHTINPGFSDFLPPEHKKLGIKLARELGDIFLIKGSPHEESPNLKIFLSVKRAVKFRRYVSFNYEGAWFNDVKFLKIIYSKGNWQVAMIDEKESINNGFRVIRLNFIDEIMLSEKTFHTDFEALKFIQNFESFWDGYKVKPYLCEVFVNDEVLKYFKKKKFFGSQKITEKKDINGFTKIEFMITSDDMILMLARRFFPNFIIRTPKSAKVKFDEMIKKYLNFFKI</sequence>
<gene>
    <name evidence="1" type="ORF">O6B92_02295</name>
</gene>
<comment type="caution">
    <text evidence="1">The sequence shown here is derived from an EMBL/GenBank/DDBJ whole genome shotgun (WGS) entry which is preliminary data.</text>
</comment>
<evidence type="ECO:0000313" key="2">
    <source>
        <dbReference type="Proteomes" id="UP001075461"/>
    </source>
</evidence>
<dbReference type="Proteomes" id="UP001075461">
    <property type="component" value="Unassembled WGS sequence"/>
</dbReference>
<dbReference type="PROSITE" id="PS52050">
    <property type="entry name" value="WYL"/>
    <property type="match status" value="1"/>
</dbReference>
<evidence type="ECO:0000313" key="1">
    <source>
        <dbReference type="EMBL" id="MCZ6161183.1"/>
    </source>
</evidence>
<protein>
    <submittedName>
        <fullName evidence="1">WYL domain-containing protein</fullName>
    </submittedName>
</protein>
<name>A0A9Q4PTB4_9BACT</name>